<keyword evidence="6 13" id="KW-0732">Signal</keyword>
<accession>A0AAD5YDJ5</accession>
<evidence type="ECO:0000256" key="10">
    <source>
        <dbReference type="ARBA" id="ARBA00023145"/>
    </source>
</evidence>
<keyword evidence="5 12" id="KW-0479">Metal-binding</keyword>
<dbReference type="PANTHER" id="PTHR33478:SF1">
    <property type="entry name" value="EXTRACELLULAR METALLOPROTEINASE MEP"/>
    <property type="match status" value="1"/>
</dbReference>
<proteinExistence type="inferred from homology"/>
<keyword evidence="16" id="KW-1185">Reference proteome</keyword>
<keyword evidence="3 13" id="KW-0964">Secreted</keyword>
<dbReference type="PANTHER" id="PTHR33478">
    <property type="entry name" value="EXTRACELLULAR METALLOPROTEINASE MEP"/>
    <property type="match status" value="1"/>
</dbReference>
<dbReference type="AlphaFoldDB" id="A0AAD5YDJ5"/>
<reference evidence="15" key="1">
    <citation type="submission" date="2022-07" db="EMBL/GenBank/DDBJ databases">
        <title>Genome Sequence of Physisporinus lineatus.</title>
        <authorList>
            <person name="Buettner E."/>
        </authorList>
    </citation>
    <scope>NUCLEOTIDE SEQUENCE</scope>
    <source>
        <strain evidence="15">VT162</strain>
    </source>
</reference>
<organism evidence="15 16">
    <name type="scientific">Meripilus lineatus</name>
    <dbReference type="NCBI Taxonomy" id="2056292"/>
    <lineage>
        <taxon>Eukaryota</taxon>
        <taxon>Fungi</taxon>
        <taxon>Dikarya</taxon>
        <taxon>Basidiomycota</taxon>
        <taxon>Agaricomycotina</taxon>
        <taxon>Agaricomycetes</taxon>
        <taxon>Polyporales</taxon>
        <taxon>Meripilaceae</taxon>
        <taxon>Meripilus</taxon>
    </lineage>
</organism>
<comment type="subcellular location">
    <subcellularLocation>
        <location evidence="1 13">Secreted</location>
    </subcellularLocation>
</comment>
<keyword evidence="9 13" id="KW-0482">Metalloprotease</keyword>
<feature type="binding site" evidence="12">
    <location>
        <position position="456"/>
    </location>
    <ligand>
        <name>Zn(2+)</name>
        <dbReference type="ChEBI" id="CHEBI:29105"/>
        <note>catalytic</note>
    </ligand>
</feature>
<name>A0AAD5YDJ5_9APHY</name>
<gene>
    <name evidence="15" type="ORF">NLI96_g5814</name>
</gene>
<evidence type="ECO:0000313" key="16">
    <source>
        <dbReference type="Proteomes" id="UP001212997"/>
    </source>
</evidence>
<comment type="caution">
    <text evidence="15">The sequence shown here is derived from an EMBL/GenBank/DDBJ whole genome shotgun (WGS) entry which is preliminary data.</text>
</comment>
<dbReference type="InterPro" id="IPR027268">
    <property type="entry name" value="Peptidase_M4/M1_CTD_sf"/>
</dbReference>
<evidence type="ECO:0000256" key="11">
    <source>
        <dbReference type="PIRSR" id="PIRSR601842-1"/>
    </source>
</evidence>
<dbReference type="Gene3D" id="1.10.390.10">
    <property type="entry name" value="Neutral Protease Domain 2"/>
    <property type="match status" value="1"/>
</dbReference>
<feature type="signal peptide" evidence="13">
    <location>
        <begin position="1"/>
        <end position="22"/>
    </location>
</feature>
<comment type="similarity">
    <text evidence="2 13">Belongs to the peptidase M36 family.</text>
</comment>
<evidence type="ECO:0000259" key="14">
    <source>
        <dbReference type="Pfam" id="PF07504"/>
    </source>
</evidence>
<feature type="binding site" evidence="12">
    <location>
        <position position="427"/>
    </location>
    <ligand>
        <name>Zn(2+)</name>
        <dbReference type="ChEBI" id="CHEBI:29105"/>
        <note>catalytic</note>
    </ligand>
</feature>
<evidence type="ECO:0000256" key="2">
    <source>
        <dbReference type="ARBA" id="ARBA00006006"/>
    </source>
</evidence>
<keyword evidence="4 13" id="KW-0645">Protease</keyword>
<evidence type="ECO:0000256" key="6">
    <source>
        <dbReference type="ARBA" id="ARBA00022729"/>
    </source>
</evidence>
<dbReference type="EC" id="3.4.24.-" evidence="13"/>
<dbReference type="CDD" id="cd09596">
    <property type="entry name" value="M36"/>
    <property type="match status" value="1"/>
</dbReference>
<comment type="cofactor">
    <cofactor evidence="12">
        <name>Zn(2+)</name>
        <dbReference type="ChEBI" id="CHEBI:29105"/>
    </cofactor>
    <text evidence="12">Binds 1 zinc ion per subunit.</text>
</comment>
<sequence length="621" mass="66708">MFSTKFFASVLLAVVCASTTTAMPWPASLRHTTHRTRELTPNFKLEAFHPESTFETFGAGIDHPLKKRAGEDLEDDAVSFVESQLGISKDDITFKSGFSSDVAKHAFVRQTINGIPVANAVANVVFNNDGKVVSFGSSFVKPTNFRTPSTTPSLTVEQAISKAEAALGGKFNDHPATLEFVVKEDNSLVLTHVVQIENDATGAWVEAFVDARTGDIVHITDFVTKASYRVLPISKEILTEGFETLTDPQDLAASPNGWHSDGTTSTTTTAYVLTAGIVFSSKQFLTPHFSHDSGNNAIAFKGAQTATTSQSSTGLNFIFTQNPAQAPTAGQNLDAARTNAFYVVNTVHDISYRYGFTEGAFNFQNNNFGKGGSGNDRVTISVQDANGIDNADFATPADGQSGRMRMFLWDLTNPQRDGALENDIVVHENTHGITNRMTGGGTGRCLQTLEAGGMGEGWSDAMAEWTEHKDATVPNYVLGQYVINDSAGIRSFPYSTSATTNPLRYSSLKTLNEVHDIGEVWANILHNVYAGLVGAHGFSATAKTDPTVTGGNAVFLHLFLDALPLQPCNPTFLTARNAWIQADVNRFGGANSCTLWRAFASRGLGVNAANHNDDSTVPSGC</sequence>
<evidence type="ECO:0000313" key="15">
    <source>
        <dbReference type="EMBL" id="KAJ3484166.1"/>
    </source>
</evidence>
<dbReference type="GO" id="GO:0006508">
    <property type="term" value="P:proteolysis"/>
    <property type="evidence" value="ECO:0007669"/>
    <property type="project" value="UniProtKB-KW"/>
</dbReference>
<dbReference type="InterPro" id="IPR001842">
    <property type="entry name" value="Peptidase_M36"/>
</dbReference>
<dbReference type="Pfam" id="PF07504">
    <property type="entry name" value="FTP"/>
    <property type="match status" value="1"/>
</dbReference>
<evidence type="ECO:0000256" key="1">
    <source>
        <dbReference type="ARBA" id="ARBA00004613"/>
    </source>
</evidence>
<dbReference type="Proteomes" id="UP001212997">
    <property type="component" value="Unassembled WGS sequence"/>
</dbReference>
<keyword evidence="8 12" id="KW-0862">Zinc</keyword>
<dbReference type="GO" id="GO:0005615">
    <property type="term" value="C:extracellular space"/>
    <property type="evidence" value="ECO:0007669"/>
    <property type="project" value="InterPro"/>
</dbReference>
<dbReference type="PRINTS" id="PR00999">
    <property type="entry name" value="FUNGALYSIN"/>
</dbReference>
<evidence type="ECO:0000256" key="7">
    <source>
        <dbReference type="ARBA" id="ARBA00022801"/>
    </source>
</evidence>
<evidence type="ECO:0000256" key="5">
    <source>
        <dbReference type="ARBA" id="ARBA00022723"/>
    </source>
</evidence>
<dbReference type="GO" id="GO:0008270">
    <property type="term" value="F:zinc ion binding"/>
    <property type="evidence" value="ECO:0007669"/>
    <property type="project" value="InterPro"/>
</dbReference>
<evidence type="ECO:0000256" key="12">
    <source>
        <dbReference type="PIRSR" id="PIRSR601842-2"/>
    </source>
</evidence>
<protein>
    <recommendedName>
        <fullName evidence="13">Extracellular metalloproteinase</fullName>
        <ecNumber evidence="13">3.4.24.-</ecNumber>
    </recommendedName>
    <alternativeName>
        <fullName evidence="13">Fungalysin</fullName>
    </alternativeName>
</protein>
<evidence type="ECO:0000256" key="4">
    <source>
        <dbReference type="ARBA" id="ARBA00022670"/>
    </source>
</evidence>
<dbReference type="InterPro" id="IPR011096">
    <property type="entry name" value="FTP_domain"/>
</dbReference>
<feature type="binding site" evidence="12">
    <location>
        <position position="431"/>
    </location>
    <ligand>
        <name>Zn(2+)</name>
        <dbReference type="ChEBI" id="CHEBI:29105"/>
        <note>catalytic</note>
    </ligand>
</feature>
<dbReference type="Pfam" id="PF02128">
    <property type="entry name" value="Peptidase_M36"/>
    <property type="match status" value="1"/>
</dbReference>
<dbReference type="InterPro" id="IPR050371">
    <property type="entry name" value="Fungal_virulence_M36"/>
</dbReference>
<dbReference type="GO" id="GO:0004222">
    <property type="term" value="F:metalloendopeptidase activity"/>
    <property type="evidence" value="ECO:0007669"/>
    <property type="project" value="InterPro"/>
</dbReference>
<evidence type="ECO:0000256" key="9">
    <source>
        <dbReference type="ARBA" id="ARBA00023049"/>
    </source>
</evidence>
<keyword evidence="7 13" id="KW-0378">Hydrolase</keyword>
<keyword evidence="10 13" id="KW-0865">Zymogen</keyword>
<feature type="active site" evidence="11">
    <location>
        <position position="428"/>
    </location>
</feature>
<dbReference type="Gene3D" id="3.10.170.10">
    <property type="match status" value="1"/>
</dbReference>
<evidence type="ECO:0000256" key="8">
    <source>
        <dbReference type="ARBA" id="ARBA00022833"/>
    </source>
</evidence>
<evidence type="ECO:0000256" key="13">
    <source>
        <dbReference type="RuleBase" id="RU364017"/>
    </source>
</evidence>
<dbReference type="EMBL" id="JANAWD010000199">
    <property type="protein sequence ID" value="KAJ3484166.1"/>
    <property type="molecule type" value="Genomic_DNA"/>
</dbReference>
<dbReference type="SUPFAM" id="SSF55486">
    <property type="entry name" value="Metalloproteases ('zincins'), catalytic domain"/>
    <property type="match status" value="1"/>
</dbReference>
<feature type="chain" id="PRO_5041780831" description="Extracellular metalloproteinase" evidence="13">
    <location>
        <begin position="23"/>
        <end position="621"/>
    </location>
</feature>
<evidence type="ECO:0000256" key="3">
    <source>
        <dbReference type="ARBA" id="ARBA00022525"/>
    </source>
</evidence>
<feature type="domain" description="FTP" evidence="14">
    <location>
        <begin position="105"/>
        <end position="139"/>
    </location>
</feature>